<gene>
    <name evidence="1" type="ORF">EDD53_0576</name>
</gene>
<dbReference type="AlphaFoldDB" id="A0A3N4V2Y4"/>
<dbReference type="RefSeq" id="WP_170162665.1">
    <property type="nucleotide sequence ID" value="NZ_RKQK01000001.1"/>
</dbReference>
<evidence type="ECO:0000313" key="1">
    <source>
        <dbReference type="EMBL" id="RPE71457.1"/>
    </source>
</evidence>
<proteinExistence type="predicted"/>
<organism evidence="1 2">
    <name type="scientific">Pacificibacter maritimus</name>
    <dbReference type="NCBI Taxonomy" id="762213"/>
    <lineage>
        <taxon>Bacteria</taxon>
        <taxon>Pseudomonadati</taxon>
        <taxon>Pseudomonadota</taxon>
        <taxon>Alphaproteobacteria</taxon>
        <taxon>Rhodobacterales</taxon>
        <taxon>Roseobacteraceae</taxon>
        <taxon>Pacificibacter</taxon>
    </lineage>
</organism>
<name>A0A3N4V2Y4_9RHOB</name>
<sequence>MRKFFGRLLLMTFALGLVGFVAFAYVGDLSPHYADVSEKVTLTLK</sequence>
<keyword evidence="2" id="KW-1185">Reference proteome</keyword>
<evidence type="ECO:0000313" key="2">
    <source>
        <dbReference type="Proteomes" id="UP000269689"/>
    </source>
</evidence>
<dbReference type="Proteomes" id="UP000269689">
    <property type="component" value="Unassembled WGS sequence"/>
</dbReference>
<reference evidence="1 2" key="1">
    <citation type="submission" date="2018-11" db="EMBL/GenBank/DDBJ databases">
        <title>Genomic Encyclopedia of Type Strains, Phase IV (KMG-IV): sequencing the most valuable type-strain genomes for metagenomic binning, comparative biology and taxonomic classification.</title>
        <authorList>
            <person name="Goeker M."/>
        </authorList>
    </citation>
    <scope>NUCLEOTIDE SEQUENCE [LARGE SCALE GENOMIC DNA]</scope>
    <source>
        <strain evidence="1 2">DSM 104731</strain>
    </source>
</reference>
<comment type="caution">
    <text evidence="1">The sequence shown here is derived from an EMBL/GenBank/DDBJ whole genome shotgun (WGS) entry which is preliminary data.</text>
</comment>
<protein>
    <submittedName>
        <fullName evidence="1">Uncharacterized protein</fullName>
    </submittedName>
</protein>
<accession>A0A3N4V2Y4</accession>
<dbReference type="EMBL" id="RKQK01000001">
    <property type="protein sequence ID" value="RPE71457.1"/>
    <property type="molecule type" value="Genomic_DNA"/>
</dbReference>